<keyword evidence="2" id="KW-1185">Reference proteome</keyword>
<evidence type="ECO:0000313" key="2">
    <source>
        <dbReference type="Proteomes" id="UP001335183"/>
    </source>
</evidence>
<protein>
    <submittedName>
        <fullName evidence="1">Uncharacterized protein</fullName>
    </submittedName>
</protein>
<sequence length="77" mass="8397">MKLSMLPIVRRTAEALGRIDADIGIVESDLFDITFAGRYQDDALKAAAKAAILAELRGRKASLERDLQNYGVEVCDG</sequence>
<name>A0ABZ2D2D6_9SPHN</name>
<accession>A0ABZ2D2D6</accession>
<dbReference type="EMBL" id="CP144918">
    <property type="protein sequence ID" value="WWA47049.1"/>
    <property type="molecule type" value="Genomic_DNA"/>
</dbReference>
<gene>
    <name evidence="1" type="ORF">V5F89_12395</name>
</gene>
<organism evidence="1 2">
    <name type="scientific">Pelagerythrobacter marensis</name>
    <dbReference type="NCBI Taxonomy" id="543877"/>
    <lineage>
        <taxon>Bacteria</taxon>
        <taxon>Pseudomonadati</taxon>
        <taxon>Pseudomonadota</taxon>
        <taxon>Alphaproteobacteria</taxon>
        <taxon>Sphingomonadales</taxon>
        <taxon>Erythrobacteraceae</taxon>
        <taxon>Pelagerythrobacter</taxon>
    </lineage>
</organism>
<proteinExistence type="predicted"/>
<dbReference type="Proteomes" id="UP001335183">
    <property type="component" value="Chromosome"/>
</dbReference>
<reference evidence="1 2" key="1">
    <citation type="submission" date="2024-02" db="EMBL/GenBank/DDBJ databases">
        <title>The whole genome sequence of five bacterial samples isolated from Abu Dhabi Sabkha-shore region.</title>
        <authorList>
            <person name="Sudalaimuthuasari N."/>
            <person name="Sarfraz B."/>
            <person name="Tuyisabe J.D."/>
            <person name="Mugisha Ntwali L.D.M."/>
            <person name="Ali A.I.A.A."/>
            <person name="Almansoori S.Z.A."/>
            <person name="Alajami H.S.A."/>
            <person name="Almeqbaali A.A.S."/>
            <person name="Kundu B."/>
            <person name="Saeed E.E."/>
            <person name="Sukumarinath V."/>
            <person name="Mishra A.K."/>
            <person name="Hazzouri K.M."/>
            <person name="Almaskari R."/>
            <person name="Sharma A.K."/>
            <person name="Amiri K.M.A."/>
        </authorList>
    </citation>
    <scope>NUCLEOTIDE SEQUENCE [LARGE SCALE GENOMIC DNA]</scope>
    <source>
        <strain evidence="2">kcgeb_sd</strain>
    </source>
</reference>
<dbReference type="RefSeq" id="WP_338445940.1">
    <property type="nucleotide sequence ID" value="NZ_CP144918.1"/>
</dbReference>
<evidence type="ECO:0000313" key="1">
    <source>
        <dbReference type="EMBL" id="WWA47049.1"/>
    </source>
</evidence>